<name>A0A0L0GDK7_9EUKA</name>
<dbReference type="EMBL" id="KQ241627">
    <property type="protein sequence ID" value="KNC86976.1"/>
    <property type="molecule type" value="Genomic_DNA"/>
</dbReference>
<reference evidence="2 3" key="1">
    <citation type="submission" date="2011-02" db="EMBL/GenBank/DDBJ databases">
        <title>The Genome Sequence of Sphaeroforma arctica JP610.</title>
        <authorList>
            <consortium name="The Broad Institute Genome Sequencing Platform"/>
            <person name="Russ C."/>
            <person name="Cuomo C."/>
            <person name="Young S.K."/>
            <person name="Zeng Q."/>
            <person name="Gargeya S."/>
            <person name="Alvarado L."/>
            <person name="Berlin A."/>
            <person name="Chapman S.B."/>
            <person name="Chen Z."/>
            <person name="Freedman E."/>
            <person name="Gellesch M."/>
            <person name="Goldberg J."/>
            <person name="Griggs A."/>
            <person name="Gujja S."/>
            <person name="Heilman E."/>
            <person name="Heiman D."/>
            <person name="Howarth C."/>
            <person name="Mehta T."/>
            <person name="Neiman D."/>
            <person name="Pearson M."/>
            <person name="Roberts A."/>
            <person name="Saif S."/>
            <person name="Shea T."/>
            <person name="Shenoy N."/>
            <person name="Sisk P."/>
            <person name="Stolte C."/>
            <person name="Sykes S."/>
            <person name="White J."/>
            <person name="Yandava C."/>
            <person name="Burger G."/>
            <person name="Gray M.W."/>
            <person name="Holland P.W.H."/>
            <person name="King N."/>
            <person name="Lang F.B.F."/>
            <person name="Roger A.J."/>
            <person name="Ruiz-Trillo I."/>
            <person name="Haas B."/>
            <person name="Nusbaum C."/>
            <person name="Birren B."/>
        </authorList>
    </citation>
    <scope>NUCLEOTIDE SEQUENCE [LARGE SCALE GENOMIC DNA]</scope>
    <source>
        <strain evidence="2 3">JP610</strain>
    </source>
</reference>
<evidence type="ECO:0000256" key="1">
    <source>
        <dbReference type="SAM" id="MobiDB-lite"/>
    </source>
</evidence>
<feature type="region of interest" description="Disordered" evidence="1">
    <location>
        <begin position="1"/>
        <end position="44"/>
    </location>
</feature>
<sequence>MTAARGGISELYGHPGVRRIGHGQGLTTSSVAQDSPIDEQRQRKNVANVSSKFIGTGFITISSGYVEGGQMTVKDGVSTSNAIGVQNPSERVSHHSLQGVVDIILEPPKNVIVDHIANSASIDPCDSETERRISMDSADREKIADADFQRFNENSPTDEVVTCIDKYDADFNTSFRFTTSRPATGGGVCKMICELTIMLELCKSLGTRPSKVNMIKAEAISKSGNRFFLESNAKQQRRAFRYHTYLTKFCPPLEETRYQRLRTLYTNWWGCAYRTSNLNVLKDIISDIRQFVGPVIFPLALGLYGLQAPNELSVGRRSSDGTAPLSTAVARRNKSLPVGVPSSQGITRFLRSVTRSCSLGSSSGAVNILAEHMENASDSHSPFSSAPPRSGYVYLQANGTPLGIARLNTLPTSECRRPAKQRCKSMCSSMSPPEQNNRFDRQHASVRIERCTKEPRTSFGSDVHDEHAHIFPMSLHNMDDEDIADARAETILMHSFSQSELLQPAPEEVSRSNRNIGKQPKRWAPRMKKAVKGLSDLSAYSVDMFKRTKKFDIYSPSAVHSANNVTGITLER</sequence>
<keyword evidence="3" id="KW-1185">Reference proteome</keyword>
<evidence type="ECO:0000313" key="3">
    <source>
        <dbReference type="Proteomes" id="UP000054560"/>
    </source>
</evidence>
<accession>A0A0L0GDK7</accession>
<dbReference type="GeneID" id="25901373"/>
<organism evidence="2 3">
    <name type="scientific">Sphaeroforma arctica JP610</name>
    <dbReference type="NCBI Taxonomy" id="667725"/>
    <lineage>
        <taxon>Eukaryota</taxon>
        <taxon>Ichthyosporea</taxon>
        <taxon>Ichthyophonida</taxon>
        <taxon>Sphaeroforma</taxon>
    </lineage>
</organism>
<evidence type="ECO:0000313" key="2">
    <source>
        <dbReference type="EMBL" id="KNC86976.1"/>
    </source>
</evidence>
<proteinExistence type="predicted"/>
<dbReference type="RefSeq" id="XP_014160878.1">
    <property type="nucleotide sequence ID" value="XM_014305403.1"/>
</dbReference>
<dbReference type="Proteomes" id="UP000054560">
    <property type="component" value="Unassembled WGS sequence"/>
</dbReference>
<gene>
    <name evidence="2" type="ORF">SARC_00869</name>
</gene>
<protein>
    <submittedName>
        <fullName evidence="2">Uncharacterized protein</fullName>
    </submittedName>
</protein>
<feature type="region of interest" description="Disordered" evidence="1">
    <location>
        <begin position="502"/>
        <end position="524"/>
    </location>
</feature>
<dbReference type="AlphaFoldDB" id="A0A0L0GDK7"/>